<gene>
    <name evidence="2" type="ORF">PB01_03735</name>
</gene>
<sequence length="193" mass="21045">MRSIFLLSALFISFSFLVIQSDSYSIAGISSDATISLVPEGEALIAINYDVENRKIMLTNNTEKTGYIESINPDGYFELLQGVIGSGETIVSDVIGKSDDLSGQNISIKVRWSEGSALISSILPVFAEELIEESLVEPTEGEVDNEEPIEVEPEETTTPEENEEADADGDADAKVEEIQKIDEPITIQPDVKK</sequence>
<reference evidence="2 3" key="1">
    <citation type="submission" date="2018-07" db="EMBL/GenBank/DDBJ databases">
        <title>Complete genome sequence of Psychrobacillus sp. PB01, isolated from iceberg, and comparative genome analysis of Psychrobacillus strains.</title>
        <authorList>
            <person name="Lee P.C."/>
        </authorList>
    </citation>
    <scope>NUCLEOTIDE SEQUENCE [LARGE SCALE GENOMIC DNA]</scope>
    <source>
        <strain evidence="2 3">PB01</strain>
    </source>
</reference>
<accession>A0A5J6SJY2</accession>
<evidence type="ECO:0000313" key="3">
    <source>
        <dbReference type="Proteomes" id="UP000325517"/>
    </source>
</evidence>
<dbReference type="AlphaFoldDB" id="A0A5J6SJY2"/>
<dbReference type="EMBL" id="CP031223">
    <property type="protein sequence ID" value="QFF97999.1"/>
    <property type="molecule type" value="Genomic_DNA"/>
</dbReference>
<feature type="compositionally biased region" description="Acidic residues" evidence="1">
    <location>
        <begin position="135"/>
        <end position="170"/>
    </location>
</feature>
<protein>
    <submittedName>
        <fullName evidence="2">Uncharacterized protein</fullName>
    </submittedName>
</protein>
<evidence type="ECO:0000313" key="2">
    <source>
        <dbReference type="EMBL" id="QFF97999.1"/>
    </source>
</evidence>
<dbReference type="KEGG" id="psyo:PB01_03735"/>
<proteinExistence type="predicted"/>
<dbReference type="RefSeq" id="WP_151698946.1">
    <property type="nucleotide sequence ID" value="NZ_CP031223.1"/>
</dbReference>
<dbReference type="OrthoDB" id="2973145at2"/>
<organism evidence="2 3">
    <name type="scientific">Psychrobacillus glaciei</name>
    <dbReference type="NCBI Taxonomy" id="2283160"/>
    <lineage>
        <taxon>Bacteria</taxon>
        <taxon>Bacillati</taxon>
        <taxon>Bacillota</taxon>
        <taxon>Bacilli</taxon>
        <taxon>Bacillales</taxon>
        <taxon>Bacillaceae</taxon>
        <taxon>Psychrobacillus</taxon>
    </lineage>
</organism>
<feature type="region of interest" description="Disordered" evidence="1">
    <location>
        <begin position="135"/>
        <end position="193"/>
    </location>
</feature>
<feature type="compositionally biased region" description="Basic and acidic residues" evidence="1">
    <location>
        <begin position="171"/>
        <end position="183"/>
    </location>
</feature>
<evidence type="ECO:0000256" key="1">
    <source>
        <dbReference type="SAM" id="MobiDB-lite"/>
    </source>
</evidence>
<dbReference type="Proteomes" id="UP000325517">
    <property type="component" value="Chromosome"/>
</dbReference>
<name>A0A5J6SJY2_9BACI</name>
<keyword evidence="3" id="KW-1185">Reference proteome</keyword>